<dbReference type="InterPro" id="IPR012337">
    <property type="entry name" value="RNaseH-like_sf"/>
</dbReference>
<gene>
    <name evidence="2" type="ORF">E2C01_062492</name>
</gene>
<evidence type="ECO:0000259" key="1">
    <source>
        <dbReference type="PROSITE" id="PS50879"/>
    </source>
</evidence>
<dbReference type="InterPro" id="IPR036397">
    <property type="entry name" value="RNaseH_sf"/>
</dbReference>
<dbReference type="OrthoDB" id="7617354at2759"/>
<feature type="domain" description="RNase H type-1" evidence="1">
    <location>
        <begin position="1"/>
        <end position="42"/>
    </location>
</feature>
<evidence type="ECO:0000313" key="2">
    <source>
        <dbReference type="EMBL" id="MPC68294.1"/>
    </source>
</evidence>
<dbReference type="PROSITE" id="PS50879">
    <property type="entry name" value="RNASE_H_1"/>
    <property type="match status" value="1"/>
</dbReference>
<protein>
    <recommendedName>
        <fullName evidence="1">RNase H type-1 domain-containing protein</fullName>
    </recommendedName>
</protein>
<dbReference type="Proteomes" id="UP000324222">
    <property type="component" value="Unassembled WGS sequence"/>
</dbReference>
<organism evidence="2 3">
    <name type="scientific">Portunus trituberculatus</name>
    <name type="common">Swimming crab</name>
    <name type="synonym">Neptunus trituberculatus</name>
    <dbReference type="NCBI Taxonomy" id="210409"/>
    <lineage>
        <taxon>Eukaryota</taxon>
        <taxon>Metazoa</taxon>
        <taxon>Ecdysozoa</taxon>
        <taxon>Arthropoda</taxon>
        <taxon>Crustacea</taxon>
        <taxon>Multicrustacea</taxon>
        <taxon>Malacostraca</taxon>
        <taxon>Eumalacostraca</taxon>
        <taxon>Eucarida</taxon>
        <taxon>Decapoda</taxon>
        <taxon>Pleocyemata</taxon>
        <taxon>Brachyura</taxon>
        <taxon>Eubrachyura</taxon>
        <taxon>Portunoidea</taxon>
        <taxon>Portunidae</taxon>
        <taxon>Portuninae</taxon>
        <taxon>Portunus</taxon>
    </lineage>
</organism>
<sequence length="189" mass="21177">MCLDLIHILEGAGAMVHFTWIPSHVGILLNEKADRLAQCALQDDTVDPGTEHTLGYVKSSIKDFVKSSISGQLELCCHRDSSTSLHYACVSQSCACTYGRHTASHGRVAMRPRLGYKYFWEVSAFPGVCCMVCGAPRGHTLRHYIVECPLIAKFWPQGQHDLYSLIDHLLDSATLREILREYPQFAPRL</sequence>
<comment type="caution">
    <text evidence="2">The sequence shown here is derived from an EMBL/GenBank/DDBJ whole genome shotgun (WGS) entry which is preliminary data.</text>
</comment>
<name>A0A5B7HI64_PORTR</name>
<dbReference type="Gene3D" id="3.30.420.10">
    <property type="entry name" value="Ribonuclease H-like superfamily/Ribonuclease H"/>
    <property type="match status" value="1"/>
</dbReference>
<dbReference type="InterPro" id="IPR002156">
    <property type="entry name" value="RNaseH_domain"/>
</dbReference>
<dbReference type="SUPFAM" id="SSF53098">
    <property type="entry name" value="Ribonuclease H-like"/>
    <property type="match status" value="1"/>
</dbReference>
<accession>A0A5B7HI64</accession>
<dbReference type="GO" id="GO:0003676">
    <property type="term" value="F:nucleic acid binding"/>
    <property type="evidence" value="ECO:0007669"/>
    <property type="project" value="InterPro"/>
</dbReference>
<dbReference type="AlphaFoldDB" id="A0A5B7HI64"/>
<evidence type="ECO:0000313" key="3">
    <source>
        <dbReference type="Proteomes" id="UP000324222"/>
    </source>
</evidence>
<reference evidence="2 3" key="1">
    <citation type="submission" date="2019-05" db="EMBL/GenBank/DDBJ databases">
        <title>Another draft genome of Portunus trituberculatus and its Hox gene families provides insights of decapod evolution.</title>
        <authorList>
            <person name="Jeong J.-H."/>
            <person name="Song I."/>
            <person name="Kim S."/>
            <person name="Choi T."/>
            <person name="Kim D."/>
            <person name="Ryu S."/>
            <person name="Kim W."/>
        </authorList>
    </citation>
    <scope>NUCLEOTIDE SEQUENCE [LARGE SCALE GENOMIC DNA]</scope>
    <source>
        <tissue evidence="2">Muscle</tissue>
    </source>
</reference>
<keyword evidence="3" id="KW-1185">Reference proteome</keyword>
<dbReference type="GO" id="GO:0004523">
    <property type="term" value="F:RNA-DNA hybrid ribonuclease activity"/>
    <property type="evidence" value="ECO:0007669"/>
    <property type="project" value="InterPro"/>
</dbReference>
<proteinExistence type="predicted"/>
<dbReference type="EMBL" id="VSRR010027624">
    <property type="protein sequence ID" value="MPC68294.1"/>
    <property type="molecule type" value="Genomic_DNA"/>
</dbReference>